<sequence length="121" mass="13832">MKKRITIEKAFIKENELILEGKFPVALAELSAVGRILVDSDQLAFIYLTEMNNEYTYIELPEEIWPEIKKALDAEYPVYAAGGGERLLLDQFHNELSYLIENIKGNSNYGAVMVEKVENVF</sequence>
<dbReference type="Pfam" id="PF19785">
    <property type="entry name" value="UPF0738"/>
    <property type="match status" value="1"/>
</dbReference>
<dbReference type="Proteomes" id="UP000235114">
    <property type="component" value="Unassembled WGS sequence"/>
</dbReference>
<dbReference type="EMBL" id="PGVA01000028">
    <property type="protein sequence ID" value="PLR82045.1"/>
    <property type="molecule type" value="Genomic_DNA"/>
</dbReference>
<dbReference type="OrthoDB" id="2966478at2"/>
<dbReference type="InterPro" id="IPR020908">
    <property type="entry name" value="UPF0738"/>
</dbReference>
<reference evidence="1 3" key="1">
    <citation type="submission" date="2017-11" db="EMBL/GenBank/DDBJ databases">
        <title>Comparitive Functional Genomics of Dry Heat Resistant strains isolated from the Viking Spacecraft.</title>
        <authorList>
            <person name="Seuylemezian A."/>
            <person name="Cooper K."/>
            <person name="Vaishampayan P."/>
        </authorList>
    </citation>
    <scope>NUCLEOTIDE SEQUENCE [LARGE SCALE GENOMIC DNA]</scope>
    <source>
        <strain evidence="1 3">M4.6</strain>
    </source>
</reference>
<dbReference type="RefSeq" id="WP_101577761.1">
    <property type="nucleotide sequence ID" value="NZ_PGVA01000028.1"/>
</dbReference>
<evidence type="ECO:0000313" key="1">
    <source>
        <dbReference type="EMBL" id="PLR82045.1"/>
    </source>
</evidence>
<dbReference type="AlphaFoldDB" id="A0A2N5GKJ5"/>
<dbReference type="EMBL" id="PGVD01000025">
    <property type="protein sequence ID" value="PLR98049.1"/>
    <property type="molecule type" value="Genomic_DNA"/>
</dbReference>
<protein>
    <submittedName>
        <fullName evidence="1">Uncharacterized protein</fullName>
    </submittedName>
</protein>
<accession>A0A2N5GKJ5</accession>
<evidence type="ECO:0000313" key="3">
    <source>
        <dbReference type="Proteomes" id="UP000234951"/>
    </source>
</evidence>
<keyword evidence="4" id="KW-1185">Reference proteome</keyword>
<organism evidence="1 3">
    <name type="scientific">Bacillus canaveralius</name>
    <dbReference type="NCBI Taxonomy" id="1403243"/>
    <lineage>
        <taxon>Bacteria</taxon>
        <taxon>Bacillati</taxon>
        <taxon>Bacillota</taxon>
        <taxon>Bacilli</taxon>
        <taxon>Bacillales</taxon>
        <taxon>Bacillaceae</taxon>
        <taxon>Bacillus</taxon>
    </lineage>
</organism>
<proteinExistence type="predicted"/>
<dbReference type="Proteomes" id="UP000234951">
    <property type="component" value="Unassembled WGS sequence"/>
</dbReference>
<reference evidence="2 4" key="2">
    <citation type="submission" date="2017-12" db="EMBL/GenBank/DDBJ databases">
        <title>Comparative Functional Genomics of Dry Heat Resistant strains isolated from the Viking Spacecraft.</title>
        <authorList>
            <person name="Seuylemezian A."/>
            <person name="Cooper K."/>
            <person name="Vaishampayan P."/>
        </authorList>
    </citation>
    <scope>NUCLEOTIDE SEQUENCE [LARGE SCALE GENOMIC DNA]</scope>
    <source>
        <strain evidence="2 4">ATCC 29669</strain>
    </source>
</reference>
<evidence type="ECO:0000313" key="4">
    <source>
        <dbReference type="Proteomes" id="UP000235114"/>
    </source>
</evidence>
<gene>
    <name evidence="1" type="ORF">CU635_12810</name>
    <name evidence="2" type="ORF">CVD25_09530</name>
</gene>
<name>A0A2N5GKJ5_9BACI</name>
<evidence type="ECO:0000313" key="2">
    <source>
        <dbReference type="EMBL" id="PLR98049.1"/>
    </source>
</evidence>
<comment type="caution">
    <text evidence="1">The sequence shown here is derived from an EMBL/GenBank/DDBJ whole genome shotgun (WGS) entry which is preliminary data.</text>
</comment>